<dbReference type="InterPro" id="IPR011032">
    <property type="entry name" value="GroES-like_sf"/>
</dbReference>
<gene>
    <name evidence="5" type="ORF">NPX13_g1670</name>
</gene>
<keyword evidence="2" id="KW-0521">NADP</keyword>
<dbReference type="InterPro" id="IPR013154">
    <property type="entry name" value="ADH-like_N"/>
</dbReference>
<dbReference type="SMART" id="SM00829">
    <property type="entry name" value="PKS_ER"/>
    <property type="match status" value="1"/>
</dbReference>
<evidence type="ECO:0000256" key="1">
    <source>
        <dbReference type="ARBA" id="ARBA00008072"/>
    </source>
</evidence>
<comment type="similarity">
    <text evidence="1">Belongs to the zinc-containing alcohol dehydrogenase family.</text>
</comment>
<dbReference type="CDD" id="cd08249">
    <property type="entry name" value="enoyl_reductase_like"/>
    <property type="match status" value="1"/>
</dbReference>
<name>A0A9W8NM77_9PEZI</name>
<keyword evidence="3" id="KW-0560">Oxidoreductase</keyword>
<dbReference type="EMBL" id="JANPWZ010000157">
    <property type="protein sequence ID" value="KAJ3578893.1"/>
    <property type="molecule type" value="Genomic_DNA"/>
</dbReference>
<evidence type="ECO:0000256" key="3">
    <source>
        <dbReference type="ARBA" id="ARBA00023002"/>
    </source>
</evidence>
<dbReference type="Pfam" id="PF08240">
    <property type="entry name" value="ADH_N"/>
    <property type="match status" value="1"/>
</dbReference>
<keyword evidence="6" id="KW-1185">Reference proteome</keyword>
<dbReference type="Gene3D" id="3.90.180.10">
    <property type="entry name" value="Medium-chain alcohol dehydrogenases, catalytic domain"/>
    <property type="match status" value="1"/>
</dbReference>
<proteinExistence type="inferred from homology"/>
<dbReference type="InterPro" id="IPR036291">
    <property type="entry name" value="NAD(P)-bd_dom_sf"/>
</dbReference>
<dbReference type="SUPFAM" id="SSF51735">
    <property type="entry name" value="NAD(P)-binding Rossmann-fold domains"/>
    <property type="match status" value="1"/>
</dbReference>
<dbReference type="InterPro" id="IPR047122">
    <property type="entry name" value="Trans-enoyl_RdTase-like"/>
</dbReference>
<dbReference type="PANTHER" id="PTHR45348:SF6">
    <property type="entry name" value="TRANS-ENOYL REDUCTASE APDC"/>
    <property type="match status" value="1"/>
</dbReference>
<dbReference type="SUPFAM" id="SSF50129">
    <property type="entry name" value="GroES-like"/>
    <property type="match status" value="1"/>
</dbReference>
<comment type="caution">
    <text evidence="5">The sequence shown here is derived from an EMBL/GenBank/DDBJ whole genome shotgun (WGS) entry which is preliminary data.</text>
</comment>
<evidence type="ECO:0000313" key="6">
    <source>
        <dbReference type="Proteomes" id="UP001148614"/>
    </source>
</evidence>
<dbReference type="VEuPathDB" id="FungiDB:F4678DRAFT_371564"/>
<accession>A0A9W8NM77</accession>
<dbReference type="PANTHER" id="PTHR45348">
    <property type="entry name" value="HYPOTHETICAL OXIDOREDUCTASE (EUROFUNG)"/>
    <property type="match status" value="1"/>
</dbReference>
<dbReference type="Proteomes" id="UP001148614">
    <property type="component" value="Unassembled WGS sequence"/>
</dbReference>
<reference evidence="5" key="1">
    <citation type="submission" date="2022-07" db="EMBL/GenBank/DDBJ databases">
        <title>Genome Sequence of Xylaria arbuscula.</title>
        <authorList>
            <person name="Buettner E."/>
        </authorList>
    </citation>
    <scope>NUCLEOTIDE SEQUENCE</scope>
    <source>
        <strain evidence="5">VT107</strain>
    </source>
</reference>
<dbReference type="GO" id="GO:0016651">
    <property type="term" value="F:oxidoreductase activity, acting on NAD(P)H"/>
    <property type="evidence" value="ECO:0007669"/>
    <property type="project" value="InterPro"/>
</dbReference>
<evidence type="ECO:0000256" key="2">
    <source>
        <dbReference type="ARBA" id="ARBA00022857"/>
    </source>
</evidence>
<organism evidence="5 6">
    <name type="scientific">Xylaria arbuscula</name>
    <dbReference type="NCBI Taxonomy" id="114810"/>
    <lineage>
        <taxon>Eukaryota</taxon>
        <taxon>Fungi</taxon>
        <taxon>Dikarya</taxon>
        <taxon>Ascomycota</taxon>
        <taxon>Pezizomycotina</taxon>
        <taxon>Sordariomycetes</taxon>
        <taxon>Xylariomycetidae</taxon>
        <taxon>Xylariales</taxon>
        <taxon>Xylariaceae</taxon>
        <taxon>Xylaria</taxon>
    </lineage>
</organism>
<dbReference type="AlphaFoldDB" id="A0A9W8NM77"/>
<dbReference type="InterPro" id="IPR020843">
    <property type="entry name" value="ER"/>
</dbReference>
<dbReference type="InterPro" id="IPR013149">
    <property type="entry name" value="ADH-like_C"/>
</dbReference>
<evidence type="ECO:0000313" key="5">
    <source>
        <dbReference type="EMBL" id="KAJ3578893.1"/>
    </source>
</evidence>
<sequence>MEHHIHRAVVEGPNGRPMIVDNMPWPPLLPGMVIVKVSSVALNPVDYKTGEAMPAAGAVISMDFAGAIVDIASDCTTSLKCGDHVCGLTYGSNPHVRDNGAFAEYVRADPSFLLKIPSRWVVNNEMARAATLGLPLVSSAMALWGPECLHLTASPDRPVTSKPNTNGASTAARLPVLVFGASTASGTIAIQMLQLSGLDPIAACSPHNFGLVMSRGATAVFDRNQPADEIATAIRQHTKGQLRHVLDCIGNAETAAVCYSAMSRTGGRYTSLNRVSDAVLNRRRAISASFFHAAKAFGEGIDLPGYIEKRADEKKRELVVGKFRMYQNLLDDGRLQLHPTEISEEGGFEGIIAGLERLKTGAISGKKQIVRIP</sequence>
<evidence type="ECO:0000259" key="4">
    <source>
        <dbReference type="SMART" id="SM00829"/>
    </source>
</evidence>
<dbReference type="Pfam" id="PF00107">
    <property type="entry name" value="ADH_zinc_N"/>
    <property type="match status" value="1"/>
</dbReference>
<protein>
    <recommendedName>
        <fullName evidence="4">Enoyl reductase (ER) domain-containing protein</fullName>
    </recommendedName>
</protein>
<feature type="domain" description="Enoyl reductase (ER)" evidence="4">
    <location>
        <begin position="15"/>
        <end position="369"/>
    </location>
</feature>
<dbReference type="Gene3D" id="3.40.50.720">
    <property type="entry name" value="NAD(P)-binding Rossmann-like Domain"/>
    <property type="match status" value="1"/>
</dbReference>